<feature type="compositionally biased region" description="Low complexity" evidence="1">
    <location>
        <begin position="123"/>
        <end position="134"/>
    </location>
</feature>
<evidence type="ECO:0000256" key="2">
    <source>
        <dbReference type="SAM" id="Phobius"/>
    </source>
</evidence>
<accession>A0A2A9MPG6</accession>
<reference evidence="3 4" key="1">
    <citation type="submission" date="2017-09" db="EMBL/GenBank/DDBJ databases">
        <title>Genome sequencing of Besnoitia besnoiti strain Bb-Ger1.</title>
        <authorList>
            <person name="Schares G."/>
            <person name="Venepally P."/>
            <person name="Lorenzi H.A."/>
        </authorList>
    </citation>
    <scope>NUCLEOTIDE SEQUENCE [LARGE SCALE GENOMIC DNA]</scope>
    <source>
        <strain evidence="3 4">Bb-Ger1</strain>
    </source>
</reference>
<evidence type="ECO:0008006" key="5">
    <source>
        <dbReference type="Google" id="ProtNLM"/>
    </source>
</evidence>
<dbReference type="KEGG" id="bbes:BESB_000340"/>
<sequence length="192" mass="20902">MADEVYGEVSPIPTAELDMLKMILTPYDGKIVKHMPESERALVVFPNRAALEALQEIPSYTTVEVPAPAEETEALRTPRAEEEEGAESEKPQEDGAHDQDEDLFDIAQRAAETAKPVEEPTVERAPAPAAAEPRAAVETRAAAHEEESAGTVKRKPLPANDVFYIFGDANIVVPTWCLFLLAYAVLAVFGIC</sequence>
<dbReference type="AlphaFoldDB" id="A0A2A9MPG6"/>
<feature type="region of interest" description="Disordered" evidence="1">
    <location>
        <begin position="65"/>
        <end position="152"/>
    </location>
</feature>
<keyword evidence="2" id="KW-0472">Membrane</keyword>
<dbReference type="EMBL" id="NWUJ01000001">
    <property type="protein sequence ID" value="PFH37692.1"/>
    <property type="molecule type" value="Genomic_DNA"/>
</dbReference>
<evidence type="ECO:0000256" key="1">
    <source>
        <dbReference type="SAM" id="MobiDB-lite"/>
    </source>
</evidence>
<keyword evidence="4" id="KW-1185">Reference proteome</keyword>
<evidence type="ECO:0000313" key="3">
    <source>
        <dbReference type="EMBL" id="PFH37692.1"/>
    </source>
</evidence>
<evidence type="ECO:0000313" key="4">
    <source>
        <dbReference type="Proteomes" id="UP000224006"/>
    </source>
</evidence>
<dbReference type="Proteomes" id="UP000224006">
    <property type="component" value="Chromosome I"/>
</dbReference>
<dbReference type="GeneID" id="40305097"/>
<keyword evidence="2" id="KW-1133">Transmembrane helix</keyword>
<feature type="compositionally biased region" description="Basic and acidic residues" evidence="1">
    <location>
        <begin position="135"/>
        <end position="147"/>
    </location>
</feature>
<feature type="transmembrane region" description="Helical" evidence="2">
    <location>
        <begin position="171"/>
        <end position="191"/>
    </location>
</feature>
<feature type="compositionally biased region" description="Basic and acidic residues" evidence="1">
    <location>
        <begin position="87"/>
        <end position="98"/>
    </location>
</feature>
<gene>
    <name evidence="3" type="ORF">BESB_000340</name>
</gene>
<organism evidence="3 4">
    <name type="scientific">Besnoitia besnoiti</name>
    <name type="common">Apicomplexan protozoan</name>
    <dbReference type="NCBI Taxonomy" id="94643"/>
    <lineage>
        <taxon>Eukaryota</taxon>
        <taxon>Sar</taxon>
        <taxon>Alveolata</taxon>
        <taxon>Apicomplexa</taxon>
        <taxon>Conoidasida</taxon>
        <taxon>Coccidia</taxon>
        <taxon>Eucoccidiorida</taxon>
        <taxon>Eimeriorina</taxon>
        <taxon>Sarcocystidae</taxon>
        <taxon>Besnoitia</taxon>
    </lineage>
</organism>
<name>A0A2A9MPG6_BESBE</name>
<comment type="caution">
    <text evidence="3">The sequence shown here is derived from an EMBL/GenBank/DDBJ whole genome shotgun (WGS) entry which is preliminary data.</text>
</comment>
<keyword evidence="2" id="KW-0812">Transmembrane</keyword>
<dbReference type="VEuPathDB" id="ToxoDB:BESB_000340"/>
<proteinExistence type="predicted"/>
<dbReference type="OrthoDB" id="333484at2759"/>
<protein>
    <recommendedName>
        <fullName evidence="5">Transmembrane protein</fullName>
    </recommendedName>
</protein>
<dbReference type="RefSeq" id="XP_029221701.1">
    <property type="nucleotide sequence ID" value="XM_029358789.1"/>
</dbReference>